<sequence>MDTMLTDIPGAAAYLDDIVVTGADEAELTERLDLVLGRIAEYGFRIRQEKCNFLMHSIKYLGFIIDRHGRRPDPNNIQAVIEMPPPSDVPTLRSFLGLVSHYSAFMPAMHRVRAPLNRLLTKDVSWNWSTECQNSFEEVKKMLNSDNLLTHFDPTLQIVVASDASSYGVGAVLSHLYPDGSQKAVAHAARSLSSAEKNYGQTEKEALAIVFAVKRFHKMLFGRHFILLTDHKPLLAVFGSKKGIPIYTANRLQRWATTLLNYDFDIRYTSTTSIGQADALSRLIGSQTPDPEEALIAAVSFEAEVNQVFSEAIRTLPVTAEPVAEATLRDQTLQSVISYNQNRWPDTGLTGDLAQFFRRRSAISNLNGCVLFGERVVIPRELQPRVIRQLHVGHPGICRMKALARSYVYWPGMDEQLEQLVRSYHGCAYTSKAPPKAPLESWPIPTAPWSRVHLDFAGPLHGQNFLIAVDAYSKWPEVLMPSTTTGSTVLQLRKMFSRFGCPTSLVSDNGTQFTSSVFDDFCLTNDTA</sequence>
<dbReference type="AlphaFoldDB" id="A0A5J4N6P4"/>
<dbReference type="PROSITE" id="PS50878">
    <property type="entry name" value="RT_POL"/>
    <property type="match status" value="1"/>
</dbReference>
<dbReference type="Pfam" id="PF17919">
    <property type="entry name" value="RT_RNaseH_2"/>
    <property type="match status" value="1"/>
</dbReference>
<dbReference type="PANTHER" id="PTHR37984:SF5">
    <property type="entry name" value="PROTEIN NYNRIN-LIKE"/>
    <property type="match status" value="1"/>
</dbReference>
<organism evidence="4 5">
    <name type="scientific">Paragonimus westermani</name>
    <dbReference type="NCBI Taxonomy" id="34504"/>
    <lineage>
        <taxon>Eukaryota</taxon>
        <taxon>Metazoa</taxon>
        <taxon>Spiralia</taxon>
        <taxon>Lophotrochozoa</taxon>
        <taxon>Platyhelminthes</taxon>
        <taxon>Trematoda</taxon>
        <taxon>Digenea</taxon>
        <taxon>Plagiorchiida</taxon>
        <taxon>Troglotremata</taxon>
        <taxon>Troglotrematidae</taxon>
        <taxon>Paragonimus</taxon>
    </lineage>
</organism>
<dbReference type="SUPFAM" id="SSF53098">
    <property type="entry name" value="Ribonuclease H-like"/>
    <property type="match status" value="1"/>
</dbReference>
<proteinExistence type="predicted"/>
<dbReference type="Gene3D" id="3.30.70.270">
    <property type="match status" value="2"/>
</dbReference>
<dbReference type="InterPro" id="IPR036397">
    <property type="entry name" value="RNaseH_sf"/>
</dbReference>
<evidence type="ECO:0000259" key="3">
    <source>
        <dbReference type="PROSITE" id="PS50994"/>
    </source>
</evidence>
<dbReference type="InterPro" id="IPR043502">
    <property type="entry name" value="DNA/RNA_pol_sf"/>
</dbReference>
<evidence type="ECO:0000256" key="1">
    <source>
        <dbReference type="ARBA" id="ARBA00023268"/>
    </source>
</evidence>
<dbReference type="SUPFAM" id="SSF56672">
    <property type="entry name" value="DNA/RNA polymerases"/>
    <property type="match status" value="1"/>
</dbReference>
<reference evidence="4 5" key="1">
    <citation type="journal article" date="2019" name="Gigascience">
        <title>Whole-genome sequence of the oriental lung fluke Paragonimus westermani.</title>
        <authorList>
            <person name="Oey H."/>
            <person name="Zakrzewski M."/>
            <person name="Narain K."/>
            <person name="Devi K.R."/>
            <person name="Agatsuma T."/>
            <person name="Nawaratna S."/>
            <person name="Gobert G.N."/>
            <person name="Jones M.K."/>
            <person name="Ragan M.A."/>
            <person name="McManus D.P."/>
            <person name="Krause L."/>
        </authorList>
    </citation>
    <scope>NUCLEOTIDE SEQUENCE [LARGE SCALE GENOMIC DNA]</scope>
    <source>
        <strain evidence="4 5">IND2009</strain>
    </source>
</reference>
<dbReference type="InterPro" id="IPR050951">
    <property type="entry name" value="Retrovirus_Pol_polyprotein"/>
</dbReference>
<dbReference type="InterPro" id="IPR041577">
    <property type="entry name" value="RT_RNaseH_2"/>
</dbReference>
<dbReference type="FunFam" id="1.10.340.70:FF:000003">
    <property type="entry name" value="Protein CBG25708"/>
    <property type="match status" value="1"/>
</dbReference>
<feature type="domain" description="Reverse transcriptase" evidence="2">
    <location>
        <begin position="1"/>
        <end position="65"/>
    </location>
</feature>
<dbReference type="InterPro" id="IPR001584">
    <property type="entry name" value="Integrase_cat-core"/>
</dbReference>
<keyword evidence="5" id="KW-1185">Reference proteome</keyword>
<evidence type="ECO:0000313" key="5">
    <source>
        <dbReference type="Proteomes" id="UP000324629"/>
    </source>
</evidence>
<dbReference type="Pfam" id="PF00078">
    <property type="entry name" value="RVT_1"/>
    <property type="match status" value="1"/>
</dbReference>
<dbReference type="CDD" id="cd09274">
    <property type="entry name" value="RNase_HI_RT_Ty3"/>
    <property type="match status" value="1"/>
</dbReference>
<dbReference type="InterPro" id="IPR000477">
    <property type="entry name" value="RT_dom"/>
</dbReference>
<evidence type="ECO:0000259" key="2">
    <source>
        <dbReference type="PROSITE" id="PS50878"/>
    </source>
</evidence>
<dbReference type="GO" id="GO:0003676">
    <property type="term" value="F:nucleic acid binding"/>
    <property type="evidence" value="ECO:0007669"/>
    <property type="project" value="InterPro"/>
</dbReference>
<dbReference type="PANTHER" id="PTHR37984">
    <property type="entry name" value="PROTEIN CBG26694"/>
    <property type="match status" value="1"/>
</dbReference>
<protein>
    <recommendedName>
        <fullName evidence="6">Integrase catalytic domain-containing protein</fullName>
    </recommendedName>
</protein>
<name>A0A5J4N6P4_9TREM</name>
<dbReference type="GO" id="GO:0015074">
    <property type="term" value="P:DNA integration"/>
    <property type="evidence" value="ECO:0007669"/>
    <property type="project" value="InterPro"/>
</dbReference>
<keyword evidence="1" id="KW-0511">Multifunctional enzyme</keyword>
<dbReference type="PROSITE" id="PS50994">
    <property type="entry name" value="INTEGRASE"/>
    <property type="match status" value="1"/>
</dbReference>
<accession>A0A5J4N6P4</accession>
<evidence type="ECO:0000313" key="4">
    <source>
        <dbReference type="EMBL" id="KAA3671050.1"/>
    </source>
</evidence>
<dbReference type="InterPro" id="IPR043128">
    <property type="entry name" value="Rev_trsase/Diguanyl_cyclase"/>
</dbReference>
<dbReference type="EMBL" id="QNGE01007395">
    <property type="protein sequence ID" value="KAA3671050.1"/>
    <property type="molecule type" value="Genomic_DNA"/>
</dbReference>
<dbReference type="GO" id="GO:0003824">
    <property type="term" value="F:catalytic activity"/>
    <property type="evidence" value="ECO:0007669"/>
    <property type="project" value="UniProtKB-KW"/>
</dbReference>
<dbReference type="Proteomes" id="UP000324629">
    <property type="component" value="Unassembled WGS sequence"/>
</dbReference>
<dbReference type="InterPro" id="IPR012337">
    <property type="entry name" value="RNaseH-like_sf"/>
</dbReference>
<feature type="domain" description="Integrase catalytic" evidence="3">
    <location>
        <begin position="444"/>
        <end position="528"/>
    </location>
</feature>
<dbReference type="Gene3D" id="3.30.420.10">
    <property type="entry name" value="Ribonuclease H-like superfamily/Ribonuclease H"/>
    <property type="match status" value="1"/>
</dbReference>
<dbReference type="Gene3D" id="1.10.340.70">
    <property type="match status" value="1"/>
</dbReference>
<dbReference type="FunFam" id="3.30.70.270:FF:000020">
    <property type="entry name" value="Transposon Tf2-6 polyprotein-like Protein"/>
    <property type="match status" value="1"/>
</dbReference>
<dbReference type="InterPro" id="IPR041588">
    <property type="entry name" value="Integrase_H2C2"/>
</dbReference>
<evidence type="ECO:0008006" key="6">
    <source>
        <dbReference type="Google" id="ProtNLM"/>
    </source>
</evidence>
<comment type="caution">
    <text evidence="4">The sequence shown here is derived from an EMBL/GenBank/DDBJ whole genome shotgun (WGS) entry which is preliminary data.</text>
</comment>
<gene>
    <name evidence="4" type="ORF">DEA37_0005807</name>
</gene>
<dbReference type="Pfam" id="PF17921">
    <property type="entry name" value="Integrase_H2C2"/>
    <property type="match status" value="1"/>
</dbReference>